<dbReference type="Pfam" id="PF13000">
    <property type="entry name" value="Acatn"/>
    <property type="match status" value="2"/>
</dbReference>
<feature type="transmembrane region" description="Helical" evidence="5">
    <location>
        <begin position="313"/>
        <end position="335"/>
    </location>
</feature>
<evidence type="ECO:0000313" key="6">
    <source>
        <dbReference type="EMBL" id="CAF0776654.1"/>
    </source>
</evidence>
<accession>A0A814WXG9</accession>
<evidence type="ECO:0000313" key="8">
    <source>
        <dbReference type="Proteomes" id="UP000663828"/>
    </source>
</evidence>
<organism evidence="7 8">
    <name type="scientific">Adineta ricciae</name>
    <name type="common">Rotifer</name>
    <dbReference type="NCBI Taxonomy" id="249248"/>
    <lineage>
        <taxon>Eukaryota</taxon>
        <taxon>Metazoa</taxon>
        <taxon>Spiralia</taxon>
        <taxon>Gnathifera</taxon>
        <taxon>Rotifera</taxon>
        <taxon>Eurotatoria</taxon>
        <taxon>Bdelloidea</taxon>
        <taxon>Adinetida</taxon>
        <taxon>Adinetidae</taxon>
        <taxon>Adineta</taxon>
    </lineage>
</organism>
<dbReference type="GO" id="GO:0035348">
    <property type="term" value="P:acetyl-CoA transmembrane transport"/>
    <property type="evidence" value="ECO:0007669"/>
    <property type="project" value="InterPro"/>
</dbReference>
<dbReference type="OrthoDB" id="6415790at2759"/>
<evidence type="ECO:0000256" key="3">
    <source>
        <dbReference type="ARBA" id="ARBA00022989"/>
    </source>
</evidence>
<feature type="transmembrane region" description="Helical" evidence="5">
    <location>
        <begin position="195"/>
        <end position="213"/>
    </location>
</feature>
<dbReference type="SUPFAM" id="SSF103473">
    <property type="entry name" value="MFS general substrate transporter"/>
    <property type="match status" value="1"/>
</dbReference>
<feature type="transmembrane region" description="Helical" evidence="5">
    <location>
        <begin position="341"/>
        <end position="362"/>
    </location>
</feature>
<keyword evidence="3 5" id="KW-1133">Transmembrane helix</keyword>
<dbReference type="GO" id="GO:0008521">
    <property type="term" value="F:acetyl-CoA transmembrane transporter activity"/>
    <property type="evidence" value="ECO:0007669"/>
    <property type="project" value="InterPro"/>
</dbReference>
<comment type="subcellular location">
    <subcellularLocation>
        <location evidence="1">Membrane</location>
        <topology evidence="1">Multi-pass membrane protein</topology>
    </subcellularLocation>
</comment>
<dbReference type="GO" id="GO:0016020">
    <property type="term" value="C:membrane"/>
    <property type="evidence" value="ECO:0007669"/>
    <property type="project" value="UniProtKB-SubCell"/>
</dbReference>
<feature type="transmembrane region" description="Helical" evidence="5">
    <location>
        <begin position="78"/>
        <end position="97"/>
    </location>
</feature>
<dbReference type="Proteomes" id="UP000663852">
    <property type="component" value="Unassembled WGS sequence"/>
</dbReference>
<feature type="transmembrane region" description="Helical" evidence="5">
    <location>
        <begin position="54"/>
        <end position="72"/>
    </location>
</feature>
<reference evidence="7" key="1">
    <citation type="submission" date="2021-02" db="EMBL/GenBank/DDBJ databases">
        <authorList>
            <person name="Nowell W R."/>
        </authorList>
    </citation>
    <scope>NUCLEOTIDE SEQUENCE</scope>
</reference>
<comment type="caution">
    <text evidence="7">The sequence shown here is derived from an EMBL/GenBank/DDBJ whole genome shotgun (WGS) entry which is preliminary data.</text>
</comment>
<keyword evidence="2 5" id="KW-0812">Transmembrane</keyword>
<dbReference type="PANTHER" id="PTHR12778:SF9">
    <property type="entry name" value="ACETYL-COENZYME A TRANSPORTER 1"/>
    <property type="match status" value="1"/>
</dbReference>
<gene>
    <name evidence="6" type="ORF">EDS130_LOCUS3611</name>
    <name evidence="7" type="ORF">XAT740_LOCUS24042</name>
</gene>
<evidence type="ECO:0000256" key="4">
    <source>
        <dbReference type="ARBA" id="ARBA00023136"/>
    </source>
</evidence>
<dbReference type="EMBL" id="CAJNOJ010000009">
    <property type="protein sequence ID" value="CAF0776654.1"/>
    <property type="molecule type" value="Genomic_DNA"/>
</dbReference>
<evidence type="ECO:0008006" key="9">
    <source>
        <dbReference type="Google" id="ProtNLM"/>
    </source>
</evidence>
<dbReference type="PANTHER" id="PTHR12778">
    <property type="entry name" value="SOLUTE CARRIER FAMILY 33 ACETYL-COA TRANSPORTER -RELATED"/>
    <property type="match status" value="1"/>
</dbReference>
<feature type="transmembrane region" description="Helical" evidence="5">
    <location>
        <begin position="104"/>
        <end position="122"/>
    </location>
</feature>
<proteinExistence type="predicted"/>
<evidence type="ECO:0000313" key="7">
    <source>
        <dbReference type="EMBL" id="CAF1208124.1"/>
    </source>
</evidence>
<dbReference type="EMBL" id="CAJNOR010001841">
    <property type="protein sequence ID" value="CAF1208124.1"/>
    <property type="molecule type" value="Genomic_DNA"/>
</dbReference>
<dbReference type="Proteomes" id="UP000663828">
    <property type="component" value="Unassembled WGS sequence"/>
</dbReference>
<dbReference type="AlphaFoldDB" id="A0A814WXG9"/>
<feature type="transmembrane region" description="Helical" evidence="5">
    <location>
        <begin position="411"/>
        <end position="430"/>
    </location>
</feature>
<sequence length="470" mass="53177">MFVTAPIASITVTLILYLLQGVVLGLSTSIPVYLKRAGASWKQQGHYSLAHYPFSIKLIWAPVIDVFYIQRLGRRQTWLLPVQACLGVALIALSFYIESFIDGLQVILLTILVFIVLFFTATQDICVDGWALNLFASTNVVWQSTSQTIGQTFGRFLGSSFLLTFRSANFTNEYIRQPLSIPPADTGLFTLAQFVRFWGIAFLVVTCIVAFVYRQRPSNENNNDIGPRLKLFEIYLSILKILRKKCMLELAFILLVSPFGYAATYFLTNLALINNGMSEATLGLITMPIIFVKILVPLILSQTHRPLIWFTRLYPPRLIISVVIGVYVFFTPQLIKYPRVFYSVLITLFIINETIIYLQLVARVGFYAQVSDPRIGGTYMTLVSTLGNIGQTVSNSAVTYAADWLPKQHSYSIEVAACTIIGIIFLLMTWRMMHRLQQIPSHKWYLTQENGRPVETNTQELLATRGTEKI</sequence>
<keyword evidence="4 5" id="KW-0472">Membrane</keyword>
<evidence type="ECO:0000256" key="1">
    <source>
        <dbReference type="ARBA" id="ARBA00004141"/>
    </source>
</evidence>
<protein>
    <recommendedName>
        <fullName evidence="9">Acetyl-coenzyme A transporter 1</fullName>
    </recommendedName>
</protein>
<dbReference type="InterPro" id="IPR036259">
    <property type="entry name" value="MFS_trans_sf"/>
</dbReference>
<dbReference type="InterPro" id="IPR024371">
    <property type="entry name" value="AcetylCoA_trans_1-like"/>
</dbReference>
<feature type="transmembrane region" description="Helical" evidence="5">
    <location>
        <begin position="374"/>
        <end position="391"/>
    </location>
</feature>
<dbReference type="InterPro" id="IPR004752">
    <property type="entry name" value="AmpG_permease/AT-1"/>
</dbReference>
<keyword evidence="8" id="KW-1185">Reference proteome</keyword>
<feature type="transmembrane region" description="Helical" evidence="5">
    <location>
        <begin position="280"/>
        <end position="301"/>
    </location>
</feature>
<feature type="transmembrane region" description="Helical" evidence="5">
    <location>
        <begin position="6"/>
        <end position="34"/>
    </location>
</feature>
<evidence type="ECO:0000256" key="2">
    <source>
        <dbReference type="ARBA" id="ARBA00022692"/>
    </source>
</evidence>
<dbReference type="Gene3D" id="1.20.1250.20">
    <property type="entry name" value="MFS general substrate transporter like domains"/>
    <property type="match status" value="1"/>
</dbReference>
<name>A0A814WXG9_ADIRI</name>
<evidence type="ECO:0000256" key="5">
    <source>
        <dbReference type="SAM" id="Phobius"/>
    </source>
</evidence>
<feature type="transmembrane region" description="Helical" evidence="5">
    <location>
        <begin position="246"/>
        <end position="268"/>
    </location>
</feature>